<dbReference type="InParanoid" id="E1ZVG6"/>
<dbReference type="Gene3D" id="3.30.420.10">
    <property type="entry name" value="Ribonuclease H-like superfamily/Ribonuclease H"/>
    <property type="match status" value="1"/>
</dbReference>
<dbReference type="AlphaFoldDB" id="E1ZVG6"/>
<feature type="non-terminal residue" evidence="1">
    <location>
        <position position="90"/>
    </location>
</feature>
<feature type="non-terminal residue" evidence="1">
    <location>
        <position position="1"/>
    </location>
</feature>
<protein>
    <submittedName>
        <fullName evidence="1">Transposable element Tcb1 transposase</fullName>
    </submittedName>
</protein>
<dbReference type="EMBL" id="GL434524">
    <property type="protein sequence ID" value="EFN74823.1"/>
    <property type="molecule type" value="Genomic_DNA"/>
</dbReference>
<organism evidence="2">
    <name type="scientific">Camponotus floridanus</name>
    <name type="common">Florida carpenter ant</name>
    <dbReference type="NCBI Taxonomy" id="104421"/>
    <lineage>
        <taxon>Eukaryota</taxon>
        <taxon>Metazoa</taxon>
        <taxon>Ecdysozoa</taxon>
        <taxon>Arthropoda</taxon>
        <taxon>Hexapoda</taxon>
        <taxon>Insecta</taxon>
        <taxon>Pterygota</taxon>
        <taxon>Neoptera</taxon>
        <taxon>Endopterygota</taxon>
        <taxon>Hymenoptera</taxon>
        <taxon>Apocrita</taxon>
        <taxon>Aculeata</taxon>
        <taxon>Formicoidea</taxon>
        <taxon>Formicidae</taxon>
        <taxon>Formicinae</taxon>
        <taxon>Camponotus</taxon>
    </lineage>
</organism>
<dbReference type="STRING" id="104421.E1ZVG6"/>
<dbReference type="GO" id="GO:0003676">
    <property type="term" value="F:nucleic acid binding"/>
    <property type="evidence" value="ECO:0007669"/>
    <property type="project" value="InterPro"/>
</dbReference>
<gene>
    <name evidence="1" type="ORF">EAG_10631</name>
</gene>
<reference evidence="1 2" key="1">
    <citation type="journal article" date="2010" name="Science">
        <title>Genomic comparison of the ants Camponotus floridanus and Harpegnathos saltator.</title>
        <authorList>
            <person name="Bonasio R."/>
            <person name="Zhang G."/>
            <person name="Ye C."/>
            <person name="Mutti N.S."/>
            <person name="Fang X."/>
            <person name="Qin N."/>
            <person name="Donahue G."/>
            <person name="Yang P."/>
            <person name="Li Q."/>
            <person name="Li C."/>
            <person name="Zhang P."/>
            <person name="Huang Z."/>
            <person name="Berger S.L."/>
            <person name="Reinberg D."/>
            <person name="Wang J."/>
            <person name="Liebig J."/>
        </authorList>
    </citation>
    <scope>NUCLEOTIDE SEQUENCE [LARGE SCALE GENOMIC DNA]</scope>
    <source>
        <strain evidence="2">C129</strain>
    </source>
</reference>
<dbReference type="Proteomes" id="UP000000311">
    <property type="component" value="Unassembled WGS sequence"/>
</dbReference>
<dbReference type="OMA" id="IKKNEDW"/>
<sequence>TVKHGIKVHLWGCFSKQGFGTLHLFTYNLNAERMLQIYKKALLPFAKRWFIRKNDDWILQEDNDPKHRSKLCTEWKTQSGIVTLDWPSQS</sequence>
<proteinExistence type="predicted"/>
<evidence type="ECO:0000313" key="1">
    <source>
        <dbReference type="EMBL" id="EFN74823.1"/>
    </source>
</evidence>
<name>E1ZVG6_CAMFO</name>
<keyword evidence="2" id="KW-1185">Reference proteome</keyword>
<evidence type="ECO:0000313" key="2">
    <source>
        <dbReference type="Proteomes" id="UP000000311"/>
    </source>
</evidence>
<dbReference type="InterPro" id="IPR036397">
    <property type="entry name" value="RNaseH_sf"/>
</dbReference>
<accession>E1ZVG6</accession>